<evidence type="ECO:0000256" key="1">
    <source>
        <dbReference type="SAM" id="MobiDB-lite"/>
    </source>
</evidence>
<reference evidence="2" key="2">
    <citation type="submission" date="2015-03" db="UniProtKB">
        <authorList>
            <consortium name="EnsemblPlants"/>
        </authorList>
    </citation>
    <scope>IDENTIFICATION</scope>
</reference>
<dbReference type="STRING" id="109376.A0A0D3BNA3"/>
<accession>A0A0D3BNA3</accession>
<feature type="region of interest" description="Disordered" evidence="1">
    <location>
        <begin position="370"/>
        <end position="393"/>
    </location>
</feature>
<dbReference type="AlphaFoldDB" id="A0A0D3BNA3"/>
<dbReference type="InterPro" id="IPR004252">
    <property type="entry name" value="Probable_transposase_24"/>
</dbReference>
<protein>
    <submittedName>
        <fullName evidence="2">Uncharacterized protein</fullName>
    </submittedName>
</protein>
<keyword evidence="3" id="KW-1185">Reference proteome</keyword>
<reference evidence="2 3" key="1">
    <citation type="journal article" date="2014" name="Genome Biol.">
        <title>Transcriptome and methylome profiling reveals relics of genome dominance in the mesopolyploid Brassica oleracea.</title>
        <authorList>
            <person name="Parkin I.A."/>
            <person name="Koh C."/>
            <person name="Tang H."/>
            <person name="Robinson S.J."/>
            <person name="Kagale S."/>
            <person name="Clarke W.E."/>
            <person name="Town C.D."/>
            <person name="Nixon J."/>
            <person name="Krishnakumar V."/>
            <person name="Bidwell S.L."/>
            <person name="Denoeud F."/>
            <person name="Belcram H."/>
            <person name="Links M.G."/>
            <person name="Just J."/>
            <person name="Clarke C."/>
            <person name="Bender T."/>
            <person name="Huebert T."/>
            <person name="Mason A.S."/>
            <person name="Pires J.C."/>
            <person name="Barker G."/>
            <person name="Moore J."/>
            <person name="Walley P.G."/>
            <person name="Manoli S."/>
            <person name="Batley J."/>
            <person name="Edwards D."/>
            <person name="Nelson M.N."/>
            <person name="Wang X."/>
            <person name="Paterson A.H."/>
            <person name="King G."/>
            <person name="Bancroft I."/>
            <person name="Chalhoub B."/>
            <person name="Sharpe A.G."/>
        </authorList>
    </citation>
    <scope>NUCLEOTIDE SEQUENCE</scope>
    <source>
        <strain evidence="2 3">cv. TO1000</strain>
    </source>
</reference>
<dbReference type="HOGENOM" id="CLU_033858_0_0_1"/>
<feature type="compositionally biased region" description="Low complexity" evidence="1">
    <location>
        <begin position="9"/>
        <end position="33"/>
    </location>
</feature>
<proteinExistence type="predicted"/>
<dbReference type="Proteomes" id="UP000032141">
    <property type="component" value="Chromosome C3"/>
</dbReference>
<organism evidence="2 3">
    <name type="scientific">Brassica oleracea var. oleracea</name>
    <dbReference type="NCBI Taxonomy" id="109376"/>
    <lineage>
        <taxon>Eukaryota</taxon>
        <taxon>Viridiplantae</taxon>
        <taxon>Streptophyta</taxon>
        <taxon>Embryophyta</taxon>
        <taxon>Tracheophyta</taxon>
        <taxon>Spermatophyta</taxon>
        <taxon>Magnoliopsida</taxon>
        <taxon>eudicotyledons</taxon>
        <taxon>Gunneridae</taxon>
        <taxon>Pentapetalae</taxon>
        <taxon>rosids</taxon>
        <taxon>malvids</taxon>
        <taxon>Brassicales</taxon>
        <taxon>Brassicaceae</taxon>
        <taxon>Brassiceae</taxon>
        <taxon>Brassica</taxon>
    </lineage>
</organism>
<name>A0A0D3BNA3_BRAOL</name>
<evidence type="ECO:0000313" key="3">
    <source>
        <dbReference type="Proteomes" id="UP000032141"/>
    </source>
</evidence>
<evidence type="ECO:0000313" key="2">
    <source>
        <dbReference type="EnsemblPlants" id="Bo3g185380.1"/>
    </source>
</evidence>
<sequence>MIHDGVGKSSSGPSSSEAVPDSQTSQRVSWSSSPPAPHMPAPPSPPAAAPQPVPAGAVHPDLCVPPSAPYARYKVEDLLAQPGREGLDFLDPDRPPGPYWFSFHVWDQQPCWPDRVGRSVSVTIKGYYDRAYPNWSKTPDHVKTTWFKCFARWSLEITERVKREFIAKAKTCLCNTVSDWKDKWEIYGHDGKPTKLTKEDKDGHFPMVHRTGQKSQAGIRLEATGVLPSLADLFKMTNATSDGIFMDPASEKLFNAMASRVEERETQLTQQSPDGLPVKLTTEEVDRIFEEVAPRKKGQTVGIGSVNEVALATLSYASRWDEENSQMRVRMDSQQGHLGSLEDLLYVMAVGNLTMQRALNETRAALEMPIRNPKDADSDRSQPITATDYFDNM</sequence>
<feature type="compositionally biased region" description="Pro residues" evidence="1">
    <location>
        <begin position="34"/>
        <end position="53"/>
    </location>
</feature>
<dbReference type="Gramene" id="Bo3g185380.1">
    <property type="protein sequence ID" value="Bo3g185380.1"/>
    <property type="gene ID" value="Bo3g185380"/>
</dbReference>
<dbReference type="EnsemblPlants" id="Bo3g185380.1">
    <property type="protein sequence ID" value="Bo3g185380.1"/>
    <property type="gene ID" value="Bo3g185380"/>
</dbReference>
<feature type="region of interest" description="Disordered" evidence="1">
    <location>
        <begin position="1"/>
        <end position="60"/>
    </location>
</feature>
<dbReference type="Pfam" id="PF03004">
    <property type="entry name" value="Transposase_24"/>
    <property type="match status" value="1"/>
</dbReference>